<proteinExistence type="predicted"/>
<reference evidence="1 2" key="1">
    <citation type="submission" date="2024-01" db="EMBL/GenBank/DDBJ databases">
        <authorList>
            <person name="Alioto T."/>
            <person name="Alioto T."/>
            <person name="Gomez Garrido J."/>
        </authorList>
    </citation>
    <scope>NUCLEOTIDE SEQUENCE [LARGE SCALE GENOMIC DNA]</scope>
</reference>
<name>A0AAV1MYM1_SCOSC</name>
<gene>
    <name evidence="1" type="ORF">FSCOSCO3_A010366</name>
</gene>
<organism evidence="1 2">
    <name type="scientific">Scomber scombrus</name>
    <name type="common">Atlantic mackerel</name>
    <name type="synonym">Scomber vernalis</name>
    <dbReference type="NCBI Taxonomy" id="13677"/>
    <lineage>
        <taxon>Eukaryota</taxon>
        <taxon>Metazoa</taxon>
        <taxon>Chordata</taxon>
        <taxon>Craniata</taxon>
        <taxon>Vertebrata</taxon>
        <taxon>Euteleostomi</taxon>
        <taxon>Actinopterygii</taxon>
        <taxon>Neopterygii</taxon>
        <taxon>Teleostei</taxon>
        <taxon>Neoteleostei</taxon>
        <taxon>Acanthomorphata</taxon>
        <taxon>Pelagiaria</taxon>
        <taxon>Scombriformes</taxon>
        <taxon>Scombridae</taxon>
        <taxon>Scomber</taxon>
    </lineage>
</organism>
<evidence type="ECO:0000313" key="2">
    <source>
        <dbReference type="Proteomes" id="UP001314229"/>
    </source>
</evidence>
<keyword evidence="2" id="KW-1185">Reference proteome</keyword>
<evidence type="ECO:0000313" key="1">
    <source>
        <dbReference type="EMBL" id="CAK6952017.1"/>
    </source>
</evidence>
<dbReference type="Proteomes" id="UP001314229">
    <property type="component" value="Unassembled WGS sequence"/>
</dbReference>
<accession>A0AAV1MYM1</accession>
<dbReference type="EMBL" id="CAWUFR010000008">
    <property type="protein sequence ID" value="CAK6952017.1"/>
    <property type="molecule type" value="Genomic_DNA"/>
</dbReference>
<protein>
    <submittedName>
        <fullName evidence="1">Uncharacterized protein</fullName>
    </submittedName>
</protein>
<dbReference type="AlphaFoldDB" id="A0AAV1MYM1"/>
<comment type="caution">
    <text evidence="1">The sequence shown here is derived from an EMBL/GenBank/DDBJ whole genome shotgun (WGS) entry which is preliminary data.</text>
</comment>
<sequence length="264" mass="29077">MRRRNLQVNSPALRTVIKTSASVLIPKQNPSLSTRAAPRAGSINVYLTRAVSSSSNRLLQPLSIELDLTAGSIDGALIVVRRGQSTFNASDAQAVKQKMFRLQADESETHQSNTLLCSSAITLLRKSLGNYEEMIYTTGPCFNVVSCIAYYCYLPRGWKSKPETNSEPCAVKCTREISVARKSGLPDESVYVGADTVLSVLLHGLQHRSVKDLVFVKENYETSTTKNCNKTEASRSQLFGECRCRMASVLQSVSLQTQQRSSTQ</sequence>